<keyword evidence="2" id="KW-1185">Reference proteome</keyword>
<evidence type="ECO:0000313" key="1">
    <source>
        <dbReference type="EMBL" id="MFD1177833.1"/>
    </source>
</evidence>
<dbReference type="InterPro" id="IPR027417">
    <property type="entry name" value="P-loop_NTPase"/>
</dbReference>
<protein>
    <submittedName>
        <fullName evidence="1">ATP-binding protein</fullName>
    </submittedName>
</protein>
<dbReference type="GO" id="GO:0005524">
    <property type="term" value="F:ATP binding"/>
    <property type="evidence" value="ECO:0007669"/>
    <property type="project" value="UniProtKB-KW"/>
</dbReference>
<sequence length="183" mass="21296">MNRLMIMTVGKTHSGKTTFANELESILQEAIVIDQDNHAEFINKHYMKLRPQEGPNKLKFTVTNTIVEYAIEQSHFHIILSNSNLHNPARSNVLRYFYEKGFKCIIVYFDLPTEVLIERIEKTNRPKTIFRNASSYQEVLERQEMSKPEEPSEDVVNHLFVIKDPNEISDVIQQIKTISESSI</sequence>
<proteinExistence type="predicted"/>
<name>A0ABW3RZN3_9BACL</name>
<comment type="caution">
    <text evidence="1">The sequence shown here is derived from an EMBL/GenBank/DDBJ whole genome shotgun (WGS) entry which is preliminary data.</text>
</comment>
<reference evidence="2" key="1">
    <citation type="journal article" date="2019" name="Int. J. Syst. Evol. Microbiol.">
        <title>The Global Catalogue of Microorganisms (GCM) 10K type strain sequencing project: providing services to taxonomists for standard genome sequencing and annotation.</title>
        <authorList>
            <consortium name="The Broad Institute Genomics Platform"/>
            <consortium name="The Broad Institute Genome Sequencing Center for Infectious Disease"/>
            <person name="Wu L."/>
            <person name="Ma J."/>
        </authorList>
    </citation>
    <scope>NUCLEOTIDE SEQUENCE [LARGE SCALE GENOMIC DNA]</scope>
    <source>
        <strain evidence="2">CCUG 59189</strain>
    </source>
</reference>
<dbReference type="EMBL" id="JBHTLM010000012">
    <property type="protein sequence ID" value="MFD1177833.1"/>
    <property type="molecule type" value="Genomic_DNA"/>
</dbReference>
<dbReference type="Pfam" id="PF13671">
    <property type="entry name" value="AAA_33"/>
    <property type="match status" value="1"/>
</dbReference>
<dbReference type="SUPFAM" id="SSF52540">
    <property type="entry name" value="P-loop containing nucleoside triphosphate hydrolases"/>
    <property type="match status" value="1"/>
</dbReference>
<keyword evidence="1" id="KW-0547">Nucleotide-binding</keyword>
<keyword evidence="1" id="KW-0067">ATP-binding</keyword>
<accession>A0ABW3RZN3</accession>
<dbReference type="Gene3D" id="3.40.50.300">
    <property type="entry name" value="P-loop containing nucleotide triphosphate hydrolases"/>
    <property type="match status" value="1"/>
</dbReference>
<gene>
    <name evidence="1" type="ORF">ACFQ3W_16205</name>
</gene>
<dbReference type="RefSeq" id="WP_379320283.1">
    <property type="nucleotide sequence ID" value="NZ_JBHTLM010000012.1"/>
</dbReference>
<organism evidence="1 2">
    <name type="scientific">Paenibacillus puldeungensis</name>
    <dbReference type="NCBI Taxonomy" id="696536"/>
    <lineage>
        <taxon>Bacteria</taxon>
        <taxon>Bacillati</taxon>
        <taxon>Bacillota</taxon>
        <taxon>Bacilli</taxon>
        <taxon>Bacillales</taxon>
        <taxon>Paenibacillaceae</taxon>
        <taxon>Paenibacillus</taxon>
    </lineage>
</organism>
<dbReference type="Proteomes" id="UP001597262">
    <property type="component" value="Unassembled WGS sequence"/>
</dbReference>
<evidence type="ECO:0000313" key="2">
    <source>
        <dbReference type="Proteomes" id="UP001597262"/>
    </source>
</evidence>